<proteinExistence type="predicted"/>
<reference evidence="1 2" key="1">
    <citation type="submission" date="2024-02" db="EMBL/GenBank/DDBJ databases">
        <authorList>
            <person name="Daric V."/>
            <person name="Darras S."/>
        </authorList>
    </citation>
    <scope>NUCLEOTIDE SEQUENCE [LARGE SCALE GENOMIC DNA]</scope>
</reference>
<keyword evidence="2" id="KW-1185">Reference proteome</keyword>
<organism evidence="1 2">
    <name type="scientific">Clavelina lepadiformis</name>
    <name type="common">Light-bulb sea squirt</name>
    <name type="synonym">Ascidia lepadiformis</name>
    <dbReference type="NCBI Taxonomy" id="159417"/>
    <lineage>
        <taxon>Eukaryota</taxon>
        <taxon>Metazoa</taxon>
        <taxon>Chordata</taxon>
        <taxon>Tunicata</taxon>
        <taxon>Ascidiacea</taxon>
        <taxon>Aplousobranchia</taxon>
        <taxon>Clavelinidae</taxon>
        <taxon>Clavelina</taxon>
    </lineage>
</organism>
<protein>
    <submittedName>
        <fullName evidence="1">Uncharacterized protein</fullName>
    </submittedName>
</protein>
<name>A0ABP0EVR4_CLALP</name>
<comment type="caution">
    <text evidence="1">The sequence shown here is derived from an EMBL/GenBank/DDBJ whole genome shotgun (WGS) entry which is preliminary data.</text>
</comment>
<dbReference type="EMBL" id="CAWYQH010000001">
    <property type="protein sequence ID" value="CAK8671498.1"/>
    <property type="molecule type" value="Genomic_DNA"/>
</dbReference>
<evidence type="ECO:0000313" key="2">
    <source>
        <dbReference type="Proteomes" id="UP001642483"/>
    </source>
</evidence>
<dbReference type="Proteomes" id="UP001642483">
    <property type="component" value="Unassembled WGS sequence"/>
</dbReference>
<accession>A0ABP0EVR4</accession>
<sequence length="100" mass="11679">MRGKCLRLFEGCCKRVIRRVLGPFQRAVPLDVPHEDHLSYYIIQRPPSNANVFRAQQEAAENGCHQLIADDLIRDNATRIRRIRLMITYAEVIRYDVVID</sequence>
<evidence type="ECO:0000313" key="1">
    <source>
        <dbReference type="EMBL" id="CAK8671498.1"/>
    </source>
</evidence>
<gene>
    <name evidence="1" type="ORF">CVLEPA_LOCUS557</name>
</gene>